<dbReference type="PROSITE" id="PS50948">
    <property type="entry name" value="PAN"/>
    <property type="match status" value="1"/>
</dbReference>
<evidence type="ECO:0000313" key="6">
    <source>
        <dbReference type="EMBL" id="CAC5368918.1"/>
    </source>
</evidence>
<feature type="domain" description="Apple" evidence="5">
    <location>
        <begin position="260"/>
        <end position="339"/>
    </location>
</feature>
<dbReference type="SMART" id="SM00365">
    <property type="entry name" value="LRR_SD22"/>
    <property type="match status" value="4"/>
</dbReference>
<dbReference type="InterPro" id="IPR032675">
    <property type="entry name" value="LRR_dom_sf"/>
</dbReference>
<dbReference type="SMART" id="SM00369">
    <property type="entry name" value="LRR_TYP"/>
    <property type="match status" value="8"/>
</dbReference>
<evidence type="ECO:0000256" key="4">
    <source>
        <dbReference type="ARBA" id="ARBA00023180"/>
    </source>
</evidence>
<dbReference type="PANTHER" id="PTHR45712">
    <property type="entry name" value="AGAP008170-PA"/>
    <property type="match status" value="1"/>
</dbReference>
<dbReference type="FunFam" id="3.80.10.10:FF:000770">
    <property type="entry name" value="Uncharacterized protein"/>
    <property type="match status" value="1"/>
</dbReference>
<proteinExistence type="predicted"/>
<dbReference type="InterPro" id="IPR001611">
    <property type="entry name" value="Leu-rich_rpt"/>
</dbReference>
<dbReference type="Gene3D" id="3.80.10.10">
    <property type="entry name" value="Ribonuclease Inhibitor"/>
    <property type="match status" value="2"/>
</dbReference>
<keyword evidence="7" id="KW-1185">Reference proteome</keyword>
<protein>
    <recommendedName>
        <fullName evidence="5">Apple domain-containing protein</fullName>
    </recommendedName>
</protein>
<evidence type="ECO:0000313" key="7">
    <source>
        <dbReference type="Proteomes" id="UP000507470"/>
    </source>
</evidence>
<evidence type="ECO:0000256" key="2">
    <source>
        <dbReference type="ARBA" id="ARBA00022729"/>
    </source>
</evidence>
<keyword evidence="4" id="KW-0325">Glycoprotein</keyword>
<dbReference type="GO" id="GO:0005615">
    <property type="term" value="C:extracellular space"/>
    <property type="evidence" value="ECO:0007669"/>
    <property type="project" value="TreeGrafter"/>
</dbReference>
<dbReference type="InterPro" id="IPR050333">
    <property type="entry name" value="SLRP"/>
</dbReference>
<sequence length="339" mass="38369">MIAGDECECEVSCPDLCSCSKQQTSCISRNLTSIPNGIFEKTERLILKSNNIKDIPPGVFSTLQILDHLILKENDIETIRNDTFSDLGKLTILSLESNKITELAAKAFRSLTNLTLLNLAENFIKAIKEEVFFGLHNLNELYLGDNDIESIHNETFRGLHNLQVLHLSRNNIRLVEKGVFRGLYELEELLMAFNLLNDISGLFEDLKELKRLDLSENRLICNCALVSLKDLYIVLNHGDGIMCTETTGLDLGNVPDYDLCTNKGDYCRRENVTIINGHSIDSVYGVSVIRCAFMCDAKQECNAFQHLNGLQRVCNLWSIGDKTSWLTNVTRYVDIYERC</sequence>
<reference evidence="6 7" key="1">
    <citation type="submission" date="2020-06" db="EMBL/GenBank/DDBJ databases">
        <authorList>
            <person name="Li R."/>
            <person name="Bekaert M."/>
        </authorList>
    </citation>
    <scope>NUCLEOTIDE SEQUENCE [LARGE SCALE GENOMIC DNA]</scope>
    <source>
        <strain evidence="7">wild</strain>
    </source>
</reference>
<dbReference type="Proteomes" id="UP000507470">
    <property type="component" value="Unassembled WGS sequence"/>
</dbReference>
<dbReference type="EMBL" id="CACVKT020001507">
    <property type="protein sequence ID" value="CAC5368918.1"/>
    <property type="molecule type" value="Genomic_DNA"/>
</dbReference>
<keyword evidence="1" id="KW-0433">Leucine-rich repeat</keyword>
<evidence type="ECO:0000256" key="1">
    <source>
        <dbReference type="ARBA" id="ARBA00022614"/>
    </source>
</evidence>
<dbReference type="InterPro" id="IPR003591">
    <property type="entry name" value="Leu-rich_rpt_typical-subtyp"/>
</dbReference>
<dbReference type="SUPFAM" id="SSF52058">
    <property type="entry name" value="L domain-like"/>
    <property type="match status" value="1"/>
</dbReference>
<dbReference type="OrthoDB" id="6288481at2759"/>
<dbReference type="PANTHER" id="PTHR45712:SF22">
    <property type="entry name" value="INSULIN-LIKE GROWTH FACTOR-BINDING PROTEIN COMPLEX ACID LABILE SUBUNIT"/>
    <property type="match status" value="1"/>
</dbReference>
<evidence type="ECO:0000256" key="3">
    <source>
        <dbReference type="ARBA" id="ARBA00022737"/>
    </source>
</evidence>
<name>A0A6J8AJT3_MYTCO</name>
<evidence type="ECO:0000259" key="5">
    <source>
        <dbReference type="PROSITE" id="PS50948"/>
    </source>
</evidence>
<accession>A0A6J8AJT3</accession>
<dbReference type="PROSITE" id="PS51450">
    <property type="entry name" value="LRR"/>
    <property type="match status" value="1"/>
</dbReference>
<dbReference type="InterPro" id="IPR003609">
    <property type="entry name" value="Pan_app"/>
</dbReference>
<gene>
    <name evidence="6" type="ORF">MCOR_8309</name>
</gene>
<dbReference type="Pfam" id="PF13855">
    <property type="entry name" value="LRR_8"/>
    <property type="match status" value="2"/>
</dbReference>
<dbReference type="AlphaFoldDB" id="A0A6J8AJT3"/>
<keyword evidence="3" id="KW-0677">Repeat</keyword>
<organism evidence="6 7">
    <name type="scientific">Mytilus coruscus</name>
    <name type="common">Sea mussel</name>
    <dbReference type="NCBI Taxonomy" id="42192"/>
    <lineage>
        <taxon>Eukaryota</taxon>
        <taxon>Metazoa</taxon>
        <taxon>Spiralia</taxon>
        <taxon>Lophotrochozoa</taxon>
        <taxon>Mollusca</taxon>
        <taxon>Bivalvia</taxon>
        <taxon>Autobranchia</taxon>
        <taxon>Pteriomorphia</taxon>
        <taxon>Mytilida</taxon>
        <taxon>Mytiloidea</taxon>
        <taxon>Mytilidae</taxon>
        <taxon>Mytilinae</taxon>
        <taxon>Mytilus</taxon>
    </lineage>
</organism>
<keyword evidence="2" id="KW-0732">Signal</keyword>